<dbReference type="Pfam" id="PF06041">
    <property type="entry name" value="DUF924"/>
    <property type="match status" value="1"/>
</dbReference>
<dbReference type="RefSeq" id="WP_272802930.1">
    <property type="nucleotide sequence ID" value="NZ_JAQQKY010000004.1"/>
</dbReference>
<keyword evidence="2" id="KW-1185">Reference proteome</keyword>
<dbReference type="Proteomes" id="UP001221566">
    <property type="component" value="Unassembled WGS sequence"/>
</dbReference>
<accession>A0ABT5I3G1</accession>
<dbReference type="InterPro" id="IPR011990">
    <property type="entry name" value="TPR-like_helical_dom_sf"/>
</dbReference>
<name>A0ABT5I3G1_VOGIN</name>
<protein>
    <submittedName>
        <fullName evidence="1">DUF924 domain-containing protein</fullName>
    </submittedName>
</protein>
<dbReference type="InterPro" id="IPR010323">
    <property type="entry name" value="DUF924"/>
</dbReference>
<organism evidence="1 2">
    <name type="scientific">Vogesella indigofera</name>
    <name type="common">Pseudomonas indigofera</name>
    <dbReference type="NCBI Taxonomy" id="45465"/>
    <lineage>
        <taxon>Bacteria</taxon>
        <taxon>Pseudomonadati</taxon>
        <taxon>Pseudomonadota</taxon>
        <taxon>Betaproteobacteria</taxon>
        <taxon>Neisseriales</taxon>
        <taxon>Chromobacteriaceae</taxon>
        <taxon>Vogesella</taxon>
    </lineage>
</organism>
<evidence type="ECO:0000313" key="1">
    <source>
        <dbReference type="EMBL" id="MDC7690699.1"/>
    </source>
</evidence>
<dbReference type="EMBL" id="JAQQKY010000004">
    <property type="protein sequence ID" value="MDC7690699.1"/>
    <property type="molecule type" value="Genomic_DNA"/>
</dbReference>
<sequence>MENLNHQCTEILDFWFRELTPRQWFRGGAELDELVTRRFALLLGTAIRNGCDEWAATPRGRLALIIMLDQFSRHVFRDTAQSFAQDVKAQQLCIEGIESGMDAALTSAERHFFYMPLMHAEDRKLQALSIEKFTALRNEAEAILGFAKGHASMVERFGRFPHRNESLQRVSTPEEEQFLGSGENIFGKK</sequence>
<gene>
    <name evidence="1" type="ORF">PQU93_07870</name>
</gene>
<proteinExistence type="predicted"/>
<dbReference type="Gene3D" id="1.20.58.320">
    <property type="entry name" value="TPR-like"/>
    <property type="match status" value="1"/>
</dbReference>
<evidence type="ECO:0000313" key="2">
    <source>
        <dbReference type="Proteomes" id="UP001221566"/>
    </source>
</evidence>
<dbReference type="SUPFAM" id="SSF48452">
    <property type="entry name" value="TPR-like"/>
    <property type="match status" value="1"/>
</dbReference>
<dbReference type="Gene3D" id="1.25.40.10">
    <property type="entry name" value="Tetratricopeptide repeat domain"/>
    <property type="match status" value="1"/>
</dbReference>
<reference evidence="1 2" key="1">
    <citation type="submission" date="2023-01" db="EMBL/GenBank/DDBJ databases">
        <title>Novel species of the genus Vogesella isolated from rivers.</title>
        <authorList>
            <person name="Lu H."/>
        </authorList>
    </citation>
    <scope>NUCLEOTIDE SEQUENCE [LARGE SCALE GENOMIC DNA]</scope>
    <source>
        <strain evidence="1 2">SH7W</strain>
    </source>
</reference>
<comment type="caution">
    <text evidence="1">The sequence shown here is derived from an EMBL/GenBank/DDBJ whole genome shotgun (WGS) entry which is preliminary data.</text>
</comment>